<organism evidence="2 3">
    <name type="scientific">Austropuccinia psidii MF-1</name>
    <dbReference type="NCBI Taxonomy" id="1389203"/>
    <lineage>
        <taxon>Eukaryota</taxon>
        <taxon>Fungi</taxon>
        <taxon>Dikarya</taxon>
        <taxon>Basidiomycota</taxon>
        <taxon>Pucciniomycotina</taxon>
        <taxon>Pucciniomycetes</taxon>
        <taxon>Pucciniales</taxon>
        <taxon>Sphaerophragmiaceae</taxon>
        <taxon>Austropuccinia</taxon>
    </lineage>
</organism>
<accession>A0A9Q3L5H7</accession>
<dbReference type="AlphaFoldDB" id="A0A9Q3L5H7"/>
<keyword evidence="3" id="KW-1185">Reference proteome</keyword>
<gene>
    <name evidence="2" type="ORF">O181_131324</name>
</gene>
<protein>
    <submittedName>
        <fullName evidence="2">Uncharacterized protein</fullName>
    </submittedName>
</protein>
<feature type="compositionally biased region" description="Polar residues" evidence="1">
    <location>
        <begin position="1"/>
        <end position="16"/>
    </location>
</feature>
<proteinExistence type="predicted"/>
<name>A0A9Q3L5H7_9BASI</name>
<sequence length="110" mass="12895">MPPSSNLKPVASTPNRSRVERSPLPLPDAEVPSRIENYPVRVTREDPNVVTEPQDSLERLFRRVDRNSREIVAYLNDRIIPEAASEEIDSRYVWYEDELINELQRNFNEM</sequence>
<comment type="caution">
    <text evidence="2">The sequence shown here is derived from an EMBL/GenBank/DDBJ whole genome shotgun (WGS) entry which is preliminary data.</text>
</comment>
<reference evidence="2" key="1">
    <citation type="submission" date="2021-03" db="EMBL/GenBank/DDBJ databases">
        <title>Draft genome sequence of rust myrtle Austropuccinia psidii MF-1, a brazilian biotype.</title>
        <authorList>
            <person name="Quecine M.C."/>
            <person name="Pachon D.M.R."/>
            <person name="Bonatelli M.L."/>
            <person name="Correr F.H."/>
            <person name="Franceschini L.M."/>
            <person name="Leite T.F."/>
            <person name="Margarido G.R.A."/>
            <person name="Almeida C.A."/>
            <person name="Ferrarezi J.A."/>
            <person name="Labate C.A."/>
        </authorList>
    </citation>
    <scope>NUCLEOTIDE SEQUENCE</scope>
    <source>
        <strain evidence="2">MF-1</strain>
    </source>
</reference>
<evidence type="ECO:0000313" key="3">
    <source>
        <dbReference type="Proteomes" id="UP000765509"/>
    </source>
</evidence>
<feature type="region of interest" description="Disordered" evidence="1">
    <location>
        <begin position="1"/>
        <end position="31"/>
    </location>
</feature>
<evidence type="ECO:0000256" key="1">
    <source>
        <dbReference type="SAM" id="MobiDB-lite"/>
    </source>
</evidence>
<dbReference type="EMBL" id="AVOT02144016">
    <property type="protein sequence ID" value="MBW0591609.1"/>
    <property type="molecule type" value="Genomic_DNA"/>
</dbReference>
<evidence type="ECO:0000313" key="2">
    <source>
        <dbReference type="EMBL" id="MBW0591609.1"/>
    </source>
</evidence>
<dbReference type="Proteomes" id="UP000765509">
    <property type="component" value="Unassembled WGS sequence"/>
</dbReference>